<comment type="caution">
    <text evidence="3">The sequence shown here is derived from an EMBL/GenBank/DDBJ whole genome shotgun (WGS) entry which is preliminary data.</text>
</comment>
<keyword evidence="4" id="KW-1185">Reference proteome</keyword>
<reference evidence="3" key="2">
    <citation type="submission" date="2020-09" db="EMBL/GenBank/DDBJ databases">
        <authorList>
            <person name="Sun Q."/>
            <person name="Zhou Y."/>
        </authorList>
    </citation>
    <scope>NUCLEOTIDE SEQUENCE</scope>
    <source>
        <strain evidence="3">CGMCC 1.12827</strain>
    </source>
</reference>
<dbReference type="AlphaFoldDB" id="A0A916T451"/>
<dbReference type="RefSeq" id="WP_188586210.1">
    <property type="nucleotide sequence ID" value="NZ_BMGC01000009.1"/>
</dbReference>
<evidence type="ECO:0000256" key="1">
    <source>
        <dbReference type="SAM" id="MobiDB-lite"/>
    </source>
</evidence>
<evidence type="ECO:0000313" key="3">
    <source>
        <dbReference type="EMBL" id="GGB29776.1"/>
    </source>
</evidence>
<accession>A0A916T451</accession>
<reference evidence="3" key="1">
    <citation type="journal article" date="2014" name="Int. J. Syst. Evol. Microbiol.">
        <title>Complete genome sequence of Corynebacterium casei LMG S-19264T (=DSM 44701T), isolated from a smear-ripened cheese.</title>
        <authorList>
            <consortium name="US DOE Joint Genome Institute (JGI-PGF)"/>
            <person name="Walter F."/>
            <person name="Albersmeier A."/>
            <person name="Kalinowski J."/>
            <person name="Ruckert C."/>
        </authorList>
    </citation>
    <scope>NUCLEOTIDE SEQUENCE</scope>
    <source>
        <strain evidence="3">CGMCC 1.12827</strain>
    </source>
</reference>
<evidence type="ECO:0008006" key="5">
    <source>
        <dbReference type="Google" id="ProtNLM"/>
    </source>
</evidence>
<feature type="signal peptide" evidence="2">
    <location>
        <begin position="1"/>
        <end position="32"/>
    </location>
</feature>
<dbReference type="Proteomes" id="UP000621454">
    <property type="component" value="Unassembled WGS sequence"/>
</dbReference>
<dbReference type="EMBL" id="BMGC01000009">
    <property type="protein sequence ID" value="GGB29776.1"/>
    <property type="molecule type" value="Genomic_DNA"/>
</dbReference>
<protein>
    <recommendedName>
        <fullName evidence="5">MspA protein</fullName>
    </recommendedName>
</protein>
<evidence type="ECO:0000313" key="4">
    <source>
        <dbReference type="Proteomes" id="UP000621454"/>
    </source>
</evidence>
<name>A0A916T451_9ACTN</name>
<evidence type="ECO:0000256" key="2">
    <source>
        <dbReference type="SAM" id="SignalP"/>
    </source>
</evidence>
<dbReference type="Gene3D" id="2.60.40.1650">
    <property type="entry name" value="Porin MspA (Ig-like beta-sandwich domain)"/>
    <property type="match status" value="1"/>
</dbReference>
<proteinExistence type="predicted"/>
<feature type="region of interest" description="Disordered" evidence="1">
    <location>
        <begin position="85"/>
        <end position="118"/>
    </location>
</feature>
<organism evidence="3 4">
    <name type="scientific">Gordonia jinhuaensis</name>
    <dbReference type="NCBI Taxonomy" id="1517702"/>
    <lineage>
        <taxon>Bacteria</taxon>
        <taxon>Bacillati</taxon>
        <taxon>Actinomycetota</taxon>
        <taxon>Actinomycetes</taxon>
        <taxon>Mycobacteriales</taxon>
        <taxon>Gordoniaceae</taxon>
        <taxon>Gordonia</taxon>
    </lineage>
</organism>
<feature type="chain" id="PRO_5039291441" description="MspA protein" evidence="2">
    <location>
        <begin position="33"/>
        <end position="240"/>
    </location>
</feature>
<keyword evidence="2" id="KW-0732">Signal</keyword>
<gene>
    <name evidence="3" type="ORF">GCM10011489_17450</name>
</gene>
<feature type="compositionally biased region" description="Polar residues" evidence="1">
    <location>
        <begin position="103"/>
        <end position="117"/>
    </location>
</feature>
<dbReference type="InterPro" id="IPR015286">
    <property type="entry name" value="Porin_fam_mycobact-type"/>
</dbReference>
<sequence>MSVNVSMRRALVGATMVSGAVAIAFSTYGTAAADTFVKLPDGQQSGAGLTLTRTNEHVQVSPSLAANGAGRVAWVSGDVTLKAPKLKASPSGPANGPAGDTSGAASGPNSTGNTFPQFATVPGSGGVSTDGAAATLSVGYIVGCQVNISSLSAGGALGISATPSLTGTLSIPLTPGNVTFALLDAKDITKAGTYHINWDRTQIAVQGCGGYAQARSFAVVETTGNDHVKMTLLGKPFSIG</sequence>
<dbReference type="Pfam" id="PF09203">
    <property type="entry name" value="MspA"/>
    <property type="match status" value="1"/>
</dbReference>